<evidence type="ECO:0000313" key="1">
    <source>
        <dbReference type="EMBL" id="CAD8129976.1"/>
    </source>
</evidence>
<reference evidence="2" key="1">
    <citation type="submission" date="2021-01" db="EMBL/GenBank/DDBJ databases">
        <authorList>
            <consortium name="Genoscope - CEA"/>
            <person name="William W."/>
        </authorList>
    </citation>
    <scope>NUCLEOTIDE SEQUENCE</scope>
</reference>
<dbReference type="EMBL" id="CAJJDN010000254">
    <property type="protein sequence ID" value="CAD8129979.1"/>
    <property type="molecule type" value="Genomic_DNA"/>
</dbReference>
<keyword evidence="3" id="KW-1185">Reference proteome</keyword>
<comment type="caution">
    <text evidence="2">The sequence shown here is derived from an EMBL/GenBank/DDBJ whole genome shotgun (WGS) entry which is preliminary data.</text>
</comment>
<name>A0A8S1RS96_9CILI</name>
<evidence type="ECO:0000313" key="3">
    <source>
        <dbReference type="Proteomes" id="UP000692954"/>
    </source>
</evidence>
<dbReference type="PANTHER" id="PTHR33706:SF1">
    <property type="entry name" value="TPR REPEAT PROTEIN"/>
    <property type="match status" value="1"/>
</dbReference>
<organism evidence="2 3">
    <name type="scientific">Paramecium sonneborni</name>
    <dbReference type="NCBI Taxonomy" id="65129"/>
    <lineage>
        <taxon>Eukaryota</taxon>
        <taxon>Sar</taxon>
        <taxon>Alveolata</taxon>
        <taxon>Ciliophora</taxon>
        <taxon>Intramacronucleata</taxon>
        <taxon>Oligohymenophorea</taxon>
        <taxon>Peniculida</taxon>
        <taxon>Parameciidae</taxon>
        <taxon>Paramecium</taxon>
    </lineage>
</organism>
<evidence type="ECO:0000313" key="2">
    <source>
        <dbReference type="EMBL" id="CAD8129979.1"/>
    </source>
</evidence>
<dbReference type="EMBL" id="CAJJDN010000254">
    <property type="protein sequence ID" value="CAD8129976.1"/>
    <property type="molecule type" value="Genomic_DNA"/>
</dbReference>
<dbReference type="PANTHER" id="PTHR33706">
    <property type="entry name" value="MORN VARIANT REPEAT PROTEIN"/>
    <property type="match status" value="1"/>
</dbReference>
<dbReference type="OrthoDB" id="323026at2759"/>
<protein>
    <submittedName>
        <fullName evidence="2">Uncharacterized protein</fullName>
    </submittedName>
</protein>
<sequence length="108" mass="12775">MEMENINKQAMEYHQDGIYINIGKWIELNEGFRNQQLIIHKGEYSINGRKLGRLNIMYCLFLNIAHKQIRGGLYDQGGSQIKIGKWMKFDKRFKDKNQVTQYGVYNKA</sequence>
<dbReference type="Proteomes" id="UP000692954">
    <property type="component" value="Unassembled WGS sequence"/>
</dbReference>
<proteinExistence type="predicted"/>
<dbReference type="AlphaFoldDB" id="A0A8S1RS96"/>
<gene>
    <name evidence="1" type="ORF">PSON_ATCC_30995.1.T2540006</name>
    <name evidence="2" type="ORF">PSON_ATCC_30995.1.T2540009</name>
</gene>
<accession>A0A8S1RS96</accession>